<keyword evidence="2" id="KW-0472">Membrane</keyword>
<evidence type="ECO:0000256" key="2">
    <source>
        <dbReference type="SAM" id="Phobius"/>
    </source>
</evidence>
<reference evidence="4 5" key="1">
    <citation type="submission" date="2021-03" db="EMBL/GenBank/DDBJ databases">
        <title>Genomic Encyclopedia of Type Strains, Phase IV (KMG-IV): sequencing the most valuable type-strain genomes for metagenomic binning, comparative biology and taxonomic classification.</title>
        <authorList>
            <person name="Goeker M."/>
        </authorList>
    </citation>
    <scope>NUCLEOTIDE SEQUENCE [LARGE SCALE GENOMIC DNA]</scope>
    <source>
        <strain evidence="4 5">DSM 28783</strain>
    </source>
</reference>
<sequence length="262" mass="29192">MSRKPSIFSKDYEKRMRHRKVKVFVISIICLAIVILIGVYLTGTFKSALSDAKNQKQNIVSDNKKPSSTSVKKSSEISKPESESNGKESQYTVNLSNGKKINLTYETKNKDKVFKSVTPKDSNVAYSISPSGKNILIFDNKSQSILKFDSNGNKQDVTNPQYVSTTGSTIEKNAQLSANPNYIWCSSPKFIDENNIAYISQLPWLGKTTKYVWIENLQTKANVMVQSIEGEDIKFDAVKDKGLTTIVDGKTVYVTTSGEVSQ</sequence>
<name>A0ABS4KRW5_9CLOT</name>
<dbReference type="EMBL" id="JAGGLM010000007">
    <property type="protein sequence ID" value="MBP2032773.1"/>
    <property type="molecule type" value="Genomic_DNA"/>
</dbReference>
<organism evidence="4 5">
    <name type="scientific">Clostridium algifaecis</name>
    <dbReference type="NCBI Taxonomy" id="1472040"/>
    <lineage>
        <taxon>Bacteria</taxon>
        <taxon>Bacillati</taxon>
        <taxon>Bacillota</taxon>
        <taxon>Clostridia</taxon>
        <taxon>Eubacteriales</taxon>
        <taxon>Clostridiaceae</taxon>
        <taxon>Clostridium</taxon>
    </lineage>
</organism>
<feature type="compositionally biased region" description="Basic and acidic residues" evidence="1">
    <location>
        <begin position="73"/>
        <end position="86"/>
    </location>
</feature>
<evidence type="ECO:0000256" key="1">
    <source>
        <dbReference type="SAM" id="MobiDB-lite"/>
    </source>
</evidence>
<feature type="region of interest" description="Disordered" evidence="1">
    <location>
        <begin position="56"/>
        <end position="91"/>
    </location>
</feature>
<comment type="caution">
    <text evidence="4">The sequence shown here is derived from an EMBL/GenBank/DDBJ whole genome shotgun (WGS) entry which is preliminary data.</text>
</comment>
<dbReference type="Proteomes" id="UP001519307">
    <property type="component" value="Unassembled WGS sequence"/>
</dbReference>
<evidence type="ECO:0000313" key="5">
    <source>
        <dbReference type="Proteomes" id="UP001519307"/>
    </source>
</evidence>
<dbReference type="RefSeq" id="WP_209701945.1">
    <property type="nucleotide sequence ID" value="NZ_JAGGLM010000007.1"/>
</dbReference>
<dbReference type="InterPro" id="IPR025007">
    <property type="entry name" value="DUF3899"/>
</dbReference>
<dbReference type="Pfam" id="PF13038">
    <property type="entry name" value="DUF3899"/>
    <property type="match status" value="1"/>
</dbReference>
<keyword evidence="4" id="KW-0449">Lipoprotein</keyword>
<evidence type="ECO:0000259" key="3">
    <source>
        <dbReference type="Pfam" id="PF13038"/>
    </source>
</evidence>
<keyword evidence="5" id="KW-1185">Reference proteome</keyword>
<feature type="transmembrane region" description="Helical" evidence="2">
    <location>
        <begin position="21"/>
        <end position="41"/>
    </location>
</feature>
<feature type="domain" description="DUF3899" evidence="3">
    <location>
        <begin position="24"/>
        <end position="84"/>
    </location>
</feature>
<protein>
    <submittedName>
        <fullName evidence="4">Major membrane immunogen (Membrane-anchored lipoprotein)</fullName>
    </submittedName>
</protein>
<evidence type="ECO:0000313" key="4">
    <source>
        <dbReference type="EMBL" id="MBP2032773.1"/>
    </source>
</evidence>
<proteinExistence type="predicted"/>
<accession>A0ABS4KRW5</accession>
<keyword evidence="2" id="KW-1133">Transmembrane helix</keyword>
<gene>
    <name evidence="4" type="ORF">J2Z42_001447</name>
</gene>
<keyword evidence="2" id="KW-0812">Transmembrane</keyword>